<dbReference type="Proteomes" id="UP000663832">
    <property type="component" value="Unassembled WGS sequence"/>
</dbReference>
<dbReference type="AlphaFoldDB" id="A0A815Y013"/>
<feature type="compositionally biased region" description="Basic and acidic residues" evidence="1">
    <location>
        <begin position="298"/>
        <end position="312"/>
    </location>
</feature>
<evidence type="ECO:0000256" key="2">
    <source>
        <dbReference type="SAM" id="Phobius"/>
    </source>
</evidence>
<keyword evidence="2" id="KW-0812">Transmembrane</keyword>
<keyword evidence="2" id="KW-1133">Transmembrane helix</keyword>
<sequence>MFVKNMTIVLRWWWWINLIFIFLIKFHSINCFDDLCNYLIYQSDQNIDICLSNQCNKYIDPQSIMVKPNNCKTNILYLSFSSYKIFRLFIKRIQWKLGILFSTKLNKKNRLLRIYLNSIDFDDKPTDDDQLKDLGNNIDLYELYIRNLTNNSRLNESIHYHPNDSQWFIIKIQFICKSMIIYNEKPCPANVIPPSYFAPQRPLLIKQIIPLVINSTIQSIYKQDNERSIHLIIIILIPLLIIIITILLSIFIYRKFFLKQSLRTSSIPSISSNINTNHRNDCEHERNTKPYQISRLPSPHEDSLYKERQRHI</sequence>
<reference evidence="4" key="1">
    <citation type="submission" date="2021-02" db="EMBL/GenBank/DDBJ databases">
        <authorList>
            <person name="Nowell W R."/>
        </authorList>
    </citation>
    <scope>NUCLEOTIDE SEQUENCE</scope>
</reference>
<dbReference type="EMBL" id="CAJNOM010000799">
    <property type="protein sequence ID" value="CAF1564131.1"/>
    <property type="molecule type" value="Genomic_DNA"/>
</dbReference>
<accession>A0A815Y013</accession>
<feature type="compositionally biased region" description="Basic and acidic residues" evidence="1">
    <location>
        <begin position="278"/>
        <end position="288"/>
    </location>
</feature>
<feature type="region of interest" description="Disordered" evidence="1">
    <location>
        <begin position="273"/>
        <end position="312"/>
    </location>
</feature>
<dbReference type="OrthoDB" id="10035038at2759"/>
<organism evidence="4 5">
    <name type="scientific">Adineta steineri</name>
    <dbReference type="NCBI Taxonomy" id="433720"/>
    <lineage>
        <taxon>Eukaryota</taxon>
        <taxon>Metazoa</taxon>
        <taxon>Spiralia</taxon>
        <taxon>Gnathifera</taxon>
        <taxon>Rotifera</taxon>
        <taxon>Eurotatoria</taxon>
        <taxon>Bdelloidea</taxon>
        <taxon>Adinetida</taxon>
        <taxon>Adinetidae</taxon>
        <taxon>Adineta</taxon>
    </lineage>
</organism>
<feature type="transmembrane region" description="Helical" evidence="2">
    <location>
        <begin position="229"/>
        <end position="253"/>
    </location>
</feature>
<protein>
    <submittedName>
        <fullName evidence="4">Uncharacterized protein</fullName>
    </submittedName>
</protein>
<gene>
    <name evidence="3" type="ORF">BJG266_LOCUS31214</name>
    <name evidence="4" type="ORF">QVE165_LOCUS48176</name>
</gene>
<comment type="caution">
    <text evidence="4">The sequence shown here is derived from an EMBL/GenBank/DDBJ whole genome shotgun (WGS) entry which is preliminary data.</text>
</comment>
<dbReference type="Proteomes" id="UP000663877">
    <property type="component" value="Unassembled WGS sequence"/>
</dbReference>
<keyword evidence="5" id="KW-1185">Reference proteome</keyword>
<proteinExistence type="predicted"/>
<keyword evidence="2" id="KW-0472">Membrane</keyword>
<evidence type="ECO:0000313" key="4">
    <source>
        <dbReference type="EMBL" id="CAF1564131.1"/>
    </source>
</evidence>
<dbReference type="EMBL" id="CAJNOI010000448">
    <property type="protein sequence ID" value="CAF1281210.1"/>
    <property type="molecule type" value="Genomic_DNA"/>
</dbReference>
<name>A0A815Y013_9BILA</name>
<evidence type="ECO:0000313" key="3">
    <source>
        <dbReference type="EMBL" id="CAF1281210.1"/>
    </source>
</evidence>
<feature type="transmembrane region" description="Helical" evidence="2">
    <location>
        <begin position="12"/>
        <end position="29"/>
    </location>
</feature>
<evidence type="ECO:0000256" key="1">
    <source>
        <dbReference type="SAM" id="MobiDB-lite"/>
    </source>
</evidence>
<evidence type="ECO:0000313" key="5">
    <source>
        <dbReference type="Proteomes" id="UP000663832"/>
    </source>
</evidence>